<dbReference type="Gene3D" id="3.20.20.100">
    <property type="entry name" value="NADP-dependent oxidoreductase domain"/>
    <property type="match status" value="1"/>
</dbReference>
<dbReference type="AlphaFoldDB" id="A0A6E8W679"/>
<dbReference type="PANTHER" id="PTHR43827:SF3">
    <property type="entry name" value="NADP-DEPENDENT OXIDOREDUCTASE DOMAIN-CONTAINING PROTEIN"/>
    <property type="match status" value="1"/>
</dbReference>
<accession>A0A6E8W679</accession>
<feature type="domain" description="NADP-dependent oxidoreductase" evidence="4">
    <location>
        <begin position="28"/>
        <end position="69"/>
    </location>
</feature>
<dbReference type="Proteomes" id="UP001105220">
    <property type="component" value="Unplaced"/>
</dbReference>
<comment type="similarity">
    <text evidence="1">Belongs to the aldo/keto reductase family.</text>
</comment>
<keyword evidence="3" id="KW-0560">Oxidoreductase</keyword>
<keyword evidence="2" id="KW-0521">NADP</keyword>
<dbReference type="EnsemblMetazoa" id="ACON012852-RA">
    <property type="protein sequence ID" value="ACON012852-PA"/>
    <property type="gene ID" value="ACON012852"/>
</dbReference>
<protein>
    <submittedName>
        <fullName evidence="5">Aldo_ket_red domain-containing protein</fullName>
    </submittedName>
</protein>
<reference evidence="5" key="2">
    <citation type="submission" date="2020-05" db="UniProtKB">
        <authorList>
            <consortium name="EnsemblMetazoa"/>
        </authorList>
    </citation>
    <scope>IDENTIFICATION</scope>
    <source>
        <strain evidence="5">Ngousso</strain>
    </source>
</reference>
<dbReference type="InterPro" id="IPR036812">
    <property type="entry name" value="NAD(P)_OxRdtase_dom_sf"/>
</dbReference>
<evidence type="ECO:0000259" key="4">
    <source>
        <dbReference type="Pfam" id="PF00248"/>
    </source>
</evidence>
<dbReference type="VEuPathDB" id="VectorBase:ACON2_035503"/>
<sequence length="77" mass="8724">MSTQVPTVRFSNGYEIPVLGYGTYLAQKGQCVELVKKAIDLGYRHIDTAFLYENEVEIGQAIRDKIAEGVIRREDVF</sequence>
<dbReference type="GO" id="GO:0016616">
    <property type="term" value="F:oxidoreductase activity, acting on the CH-OH group of donors, NAD or NADP as acceptor"/>
    <property type="evidence" value="ECO:0007669"/>
    <property type="project" value="UniProtKB-ARBA"/>
</dbReference>
<dbReference type="InterPro" id="IPR018170">
    <property type="entry name" value="Aldo/ket_reductase_CS"/>
</dbReference>
<dbReference type="InterPro" id="IPR020471">
    <property type="entry name" value="AKR"/>
</dbReference>
<evidence type="ECO:0000256" key="1">
    <source>
        <dbReference type="ARBA" id="ARBA00007905"/>
    </source>
</evidence>
<dbReference type="PROSITE" id="PS00798">
    <property type="entry name" value="ALDOKETO_REDUCTASE_1"/>
    <property type="match status" value="1"/>
</dbReference>
<dbReference type="InterPro" id="IPR023210">
    <property type="entry name" value="NADP_OxRdtase_dom"/>
</dbReference>
<evidence type="ECO:0000256" key="3">
    <source>
        <dbReference type="ARBA" id="ARBA00023002"/>
    </source>
</evidence>
<dbReference type="PANTHER" id="PTHR43827">
    <property type="entry name" value="2,5-DIKETO-D-GLUCONIC ACID REDUCTASE"/>
    <property type="match status" value="1"/>
</dbReference>
<keyword evidence="6" id="KW-1185">Reference proteome</keyword>
<dbReference type="SUPFAM" id="SSF51430">
    <property type="entry name" value="NAD(P)-linked oxidoreductase"/>
    <property type="match status" value="1"/>
</dbReference>
<reference key="1">
    <citation type="journal article" date="2019" name="Genes (Basel)">
        <title>A High-Quality De novo Genome Assembly from a Single Mosquito Using PacBio Sequencing.</title>
        <authorList>
            <person name="Kingan S.B."/>
            <person name="Heaton H."/>
            <person name="Cudini J."/>
            <person name="Lambert C.C."/>
            <person name="Baybayan P."/>
            <person name="Galvin B.D."/>
            <person name="Durbin R."/>
            <person name="Korlach J."/>
            <person name="Lawniczak M.K.N."/>
        </authorList>
    </citation>
    <scope>NUCLEOTIDE SEQUENCE [LARGE SCALE GENOMIC DNA]</scope>
    <source>
        <strain>Mali-NIH</strain>
    </source>
</reference>
<dbReference type="VEuPathDB" id="VectorBase:ACON012852"/>
<evidence type="ECO:0000313" key="6">
    <source>
        <dbReference type="Proteomes" id="UP001105220"/>
    </source>
</evidence>
<dbReference type="Pfam" id="PF00248">
    <property type="entry name" value="Aldo_ket_red"/>
    <property type="match status" value="1"/>
</dbReference>
<dbReference type="VEuPathDB" id="VectorBase:ACMO_010771"/>
<evidence type="ECO:0000313" key="5">
    <source>
        <dbReference type="EnsemblMetazoa" id="ACON012852-PA"/>
    </source>
</evidence>
<organism evidence="5 6">
    <name type="scientific">Anopheles coluzzii</name>
    <name type="common">African malaria mosquito</name>
    <dbReference type="NCBI Taxonomy" id="1518534"/>
    <lineage>
        <taxon>Eukaryota</taxon>
        <taxon>Metazoa</taxon>
        <taxon>Ecdysozoa</taxon>
        <taxon>Arthropoda</taxon>
        <taxon>Hexapoda</taxon>
        <taxon>Insecta</taxon>
        <taxon>Pterygota</taxon>
        <taxon>Neoptera</taxon>
        <taxon>Endopterygota</taxon>
        <taxon>Diptera</taxon>
        <taxon>Nematocera</taxon>
        <taxon>Culicoidea</taxon>
        <taxon>Culicidae</taxon>
        <taxon>Anophelinae</taxon>
        <taxon>Anopheles</taxon>
    </lineage>
</organism>
<proteinExistence type="inferred from homology"/>
<evidence type="ECO:0000256" key="2">
    <source>
        <dbReference type="ARBA" id="ARBA00022857"/>
    </source>
</evidence>
<name>A0A6E8W679_ANOCL</name>